<dbReference type="PROSITE" id="PS51270">
    <property type="entry name" value="ZF_CTCHY"/>
    <property type="match status" value="1"/>
</dbReference>
<dbReference type="Pfam" id="PF10237">
    <property type="entry name" value="N6-adenineMlase"/>
    <property type="match status" value="1"/>
</dbReference>
<keyword evidence="3" id="KW-0489">Methyltransferase</keyword>
<keyword evidence="14" id="KW-1185">Reference proteome</keyword>
<dbReference type="PROSITE" id="PS51999">
    <property type="entry name" value="ZF_GRF"/>
    <property type="match status" value="1"/>
</dbReference>
<dbReference type="GO" id="GO:0008988">
    <property type="term" value="F:rRNA (adenine-N6-)-methyltransferase activity"/>
    <property type="evidence" value="ECO:0007669"/>
    <property type="project" value="InterPro"/>
</dbReference>
<comment type="caution">
    <text evidence="13">The sequence shown here is derived from an EMBL/GenBank/DDBJ whole genome shotgun (WGS) entry which is preliminary data.</text>
</comment>
<keyword evidence="4" id="KW-0808">Transferase</keyword>
<comment type="subcellular location">
    <subcellularLocation>
        <location evidence="1">Cytoplasm</location>
    </subcellularLocation>
</comment>
<gene>
    <name evidence="13" type="ORF">C7M84_006763</name>
</gene>
<dbReference type="PANTHER" id="PTHR13493">
    <property type="entry name" value="ZINC FINGER CCHC DOMAIN-CONTAINING"/>
    <property type="match status" value="1"/>
</dbReference>
<sequence length="486" mass="56092">MATSERLGVDVIINNIDNNPACSHGPTVLFERFQSNGRSRQYYACSACRDRKDCSFFHWADEKFSKTKRDLWDKFIKDSEPKDTEEELSRSLNEVLSVLPSERIYCANCSTLLTTARRSKHKACTLITPLTDIQLTQPSSFLPPRESAKKEAQYLFASSSVDVIINMLVKLQAKRVLCVGAPRIYEAIAMSEKLEMSALMLDIDERFQSFFKPQSFLRYNMFNHYFFDGKKAKETYQNFIAEKEKLVLVSDPPFGGRMELLAHNMKRIEQDWRTARHLDPQEQLPVLFIFPYFMEPQVLHNLSDFVMLDYQIDYDNHPLYSSGPKSMKNGSAVRVYVNQPASLFSFPESEGYHYCKPCNRWVFNNNKHCKKCKGCMSKDGRTYRHCDQCMKCVKPSWLHCTECSRCQPQDHKCKSHGVNGSSKTICHICGGSDHKRTDCPKKKKRGESFSSENAGKKKKRRKQALPSNLSEERERNLDILSQIISS</sequence>
<keyword evidence="2" id="KW-0963">Cytoplasm</keyword>
<dbReference type="AlphaFoldDB" id="A0A3R7QQL3"/>
<reference evidence="13 14" key="2">
    <citation type="submission" date="2019-01" db="EMBL/GenBank/DDBJ databases">
        <title>The decoding of complex shrimp genome reveals the adaptation for benthos swimmer, frequently molting mechanism and breeding impact on genome.</title>
        <authorList>
            <person name="Sun Y."/>
            <person name="Gao Y."/>
            <person name="Yu Y."/>
        </authorList>
    </citation>
    <scope>NUCLEOTIDE SEQUENCE [LARGE SCALE GENOMIC DNA]</scope>
    <source>
        <tissue evidence="13">Muscle</tissue>
    </source>
</reference>
<evidence type="ECO:0000256" key="6">
    <source>
        <dbReference type="ARBA" id="ARBA00022723"/>
    </source>
</evidence>
<dbReference type="GO" id="GO:0008270">
    <property type="term" value="F:zinc ion binding"/>
    <property type="evidence" value="ECO:0007669"/>
    <property type="project" value="UniProtKB-KW"/>
</dbReference>
<evidence type="ECO:0000256" key="7">
    <source>
        <dbReference type="ARBA" id="ARBA00022771"/>
    </source>
</evidence>
<feature type="domain" description="GRF-type" evidence="12">
    <location>
        <begin position="22"/>
        <end position="63"/>
    </location>
</feature>
<feature type="domain" description="CTCHY-type" evidence="11">
    <location>
        <begin position="350"/>
        <end position="421"/>
    </location>
</feature>
<evidence type="ECO:0000256" key="2">
    <source>
        <dbReference type="ARBA" id="ARBA00022490"/>
    </source>
</evidence>
<keyword evidence="5" id="KW-0949">S-adenosyl-L-methionine</keyword>
<dbReference type="STRING" id="6689.A0A3R7QQL3"/>
<evidence type="ECO:0000256" key="4">
    <source>
        <dbReference type="ARBA" id="ARBA00022679"/>
    </source>
</evidence>
<organism evidence="13 14">
    <name type="scientific">Penaeus vannamei</name>
    <name type="common">Whiteleg shrimp</name>
    <name type="synonym">Litopenaeus vannamei</name>
    <dbReference type="NCBI Taxonomy" id="6689"/>
    <lineage>
        <taxon>Eukaryota</taxon>
        <taxon>Metazoa</taxon>
        <taxon>Ecdysozoa</taxon>
        <taxon>Arthropoda</taxon>
        <taxon>Crustacea</taxon>
        <taxon>Multicrustacea</taxon>
        <taxon>Malacostraca</taxon>
        <taxon>Eumalacostraca</taxon>
        <taxon>Eucarida</taxon>
        <taxon>Decapoda</taxon>
        <taxon>Dendrobranchiata</taxon>
        <taxon>Penaeoidea</taxon>
        <taxon>Penaeidae</taxon>
        <taxon>Penaeus</taxon>
    </lineage>
</organism>
<evidence type="ECO:0000259" key="11">
    <source>
        <dbReference type="PROSITE" id="PS51270"/>
    </source>
</evidence>
<dbReference type="EMBL" id="QCYY01001852">
    <property type="protein sequence ID" value="ROT74738.1"/>
    <property type="molecule type" value="Genomic_DNA"/>
</dbReference>
<dbReference type="GO" id="GO:0005730">
    <property type="term" value="C:nucleolus"/>
    <property type="evidence" value="ECO:0007669"/>
    <property type="project" value="TreeGrafter"/>
</dbReference>
<keyword evidence="6" id="KW-0479">Metal-binding</keyword>
<dbReference type="Proteomes" id="UP000283509">
    <property type="component" value="Unassembled WGS sequence"/>
</dbReference>
<accession>A0A3R7QQL3</accession>
<evidence type="ECO:0000313" key="14">
    <source>
        <dbReference type="Proteomes" id="UP000283509"/>
    </source>
</evidence>
<dbReference type="Pfam" id="PF06839">
    <property type="entry name" value="Zn_ribbon_GRF"/>
    <property type="match status" value="1"/>
</dbReference>
<evidence type="ECO:0000259" key="12">
    <source>
        <dbReference type="PROSITE" id="PS51999"/>
    </source>
</evidence>
<evidence type="ECO:0000256" key="3">
    <source>
        <dbReference type="ARBA" id="ARBA00022603"/>
    </source>
</evidence>
<protein>
    <submittedName>
        <fullName evidence="13">Zinc finger CCHC domain-containing protein 4</fullName>
    </submittedName>
</protein>
<evidence type="ECO:0000256" key="8">
    <source>
        <dbReference type="ARBA" id="ARBA00022833"/>
    </source>
</evidence>
<dbReference type="InterPro" id="IPR017921">
    <property type="entry name" value="Znf_CTCHY"/>
</dbReference>
<evidence type="ECO:0000313" key="13">
    <source>
        <dbReference type="EMBL" id="ROT74738.1"/>
    </source>
</evidence>
<keyword evidence="8" id="KW-0862">Zinc</keyword>
<reference evidence="13 14" key="1">
    <citation type="submission" date="2018-04" db="EMBL/GenBank/DDBJ databases">
        <authorList>
            <person name="Zhang X."/>
            <person name="Yuan J."/>
            <person name="Li F."/>
            <person name="Xiang J."/>
        </authorList>
    </citation>
    <scope>NUCLEOTIDE SEQUENCE [LARGE SCALE GENOMIC DNA]</scope>
    <source>
        <tissue evidence="13">Muscle</tissue>
    </source>
</reference>
<dbReference type="OrthoDB" id="431817at2759"/>
<dbReference type="InterPro" id="IPR010666">
    <property type="entry name" value="Znf_GRF"/>
</dbReference>
<evidence type="ECO:0000256" key="5">
    <source>
        <dbReference type="ARBA" id="ARBA00022691"/>
    </source>
</evidence>
<dbReference type="InterPro" id="IPR041370">
    <property type="entry name" value="Mlase_EEF1AKMT1/ZCCHC4"/>
</dbReference>
<evidence type="ECO:0000256" key="9">
    <source>
        <dbReference type="PROSITE-ProRule" id="PRU00965"/>
    </source>
</evidence>
<evidence type="ECO:0000256" key="1">
    <source>
        <dbReference type="ARBA" id="ARBA00004496"/>
    </source>
</evidence>
<evidence type="ECO:0000256" key="10">
    <source>
        <dbReference type="SAM" id="MobiDB-lite"/>
    </source>
</evidence>
<dbReference type="GO" id="GO:0005737">
    <property type="term" value="C:cytoplasm"/>
    <property type="evidence" value="ECO:0007669"/>
    <property type="project" value="UniProtKB-SubCell"/>
</dbReference>
<feature type="region of interest" description="Disordered" evidence="10">
    <location>
        <begin position="433"/>
        <end position="473"/>
    </location>
</feature>
<keyword evidence="7 9" id="KW-0863">Zinc-finger</keyword>
<dbReference type="PANTHER" id="PTHR13493:SF3">
    <property type="entry name" value="RRNA N6-ADENOSINE-METHYLTRANSFERASE ZCCHC4"/>
    <property type="match status" value="1"/>
</dbReference>
<name>A0A3R7QQL3_PENVA</name>
<proteinExistence type="predicted"/>
<dbReference type="InterPro" id="IPR039846">
    <property type="entry name" value="ZCCHC4"/>
</dbReference>